<sequence length="102" mass="10644">MEETEAPGQADATSVPLMEPEAVAQGIGVRARGDNTTGDWGGHSGRGGPCSHFAVSINGGLRRRFCLVVPASGQSRACLAGKRRRCTGKGERQVMSGTDDED</sequence>
<evidence type="ECO:0000313" key="2">
    <source>
        <dbReference type="EMBL" id="KAG8047476.1"/>
    </source>
</evidence>
<evidence type="ECO:0000256" key="1">
    <source>
        <dbReference type="SAM" id="MobiDB-lite"/>
    </source>
</evidence>
<reference evidence="2" key="2">
    <citation type="submission" date="2021-02" db="EMBL/GenBank/DDBJ databases">
        <authorList>
            <person name="Kimball J.A."/>
            <person name="Haas M.W."/>
            <person name="Macchietto M."/>
            <person name="Kono T."/>
            <person name="Duquette J."/>
            <person name="Shao M."/>
        </authorList>
    </citation>
    <scope>NUCLEOTIDE SEQUENCE</scope>
    <source>
        <tissue evidence="2">Fresh leaf tissue</tissue>
    </source>
</reference>
<proteinExistence type="predicted"/>
<evidence type="ECO:0000313" key="3">
    <source>
        <dbReference type="Proteomes" id="UP000729402"/>
    </source>
</evidence>
<dbReference type="EMBL" id="JAAALK010000290">
    <property type="protein sequence ID" value="KAG8047476.1"/>
    <property type="molecule type" value="Genomic_DNA"/>
</dbReference>
<name>A0A8J5V4W6_ZIZPA</name>
<keyword evidence="3" id="KW-1185">Reference proteome</keyword>
<feature type="region of interest" description="Disordered" evidence="1">
    <location>
        <begin position="28"/>
        <end position="48"/>
    </location>
</feature>
<organism evidence="2 3">
    <name type="scientific">Zizania palustris</name>
    <name type="common">Northern wild rice</name>
    <dbReference type="NCBI Taxonomy" id="103762"/>
    <lineage>
        <taxon>Eukaryota</taxon>
        <taxon>Viridiplantae</taxon>
        <taxon>Streptophyta</taxon>
        <taxon>Embryophyta</taxon>
        <taxon>Tracheophyta</taxon>
        <taxon>Spermatophyta</taxon>
        <taxon>Magnoliopsida</taxon>
        <taxon>Liliopsida</taxon>
        <taxon>Poales</taxon>
        <taxon>Poaceae</taxon>
        <taxon>BOP clade</taxon>
        <taxon>Oryzoideae</taxon>
        <taxon>Oryzeae</taxon>
        <taxon>Zizaniinae</taxon>
        <taxon>Zizania</taxon>
    </lineage>
</organism>
<dbReference type="Proteomes" id="UP000729402">
    <property type="component" value="Unassembled WGS sequence"/>
</dbReference>
<comment type="caution">
    <text evidence="2">The sequence shown here is derived from an EMBL/GenBank/DDBJ whole genome shotgun (WGS) entry which is preliminary data.</text>
</comment>
<gene>
    <name evidence="2" type="ORF">GUJ93_ZPchr0008g12206</name>
</gene>
<dbReference type="AlphaFoldDB" id="A0A8J5V4W6"/>
<accession>A0A8J5V4W6</accession>
<protein>
    <submittedName>
        <fullName evidence="2">Uncharacterized protein</fullName>
    </submittedName>
</protein>
<reference evidence="2" key="1">
    <citation type="journal article" date="2021" name="bioRxiv">
        <title>Whole Genome Assembly and Annotation of Northern Wild Rice, Zizania palustris L., Supports a Whole Genome Duplication in the Zizania Genus.</title>
        <authorList>
            <person name="Haas M."/>
            <person name="Kono T."/>
            <person name="Macchietto M."/>
            <person name="Millas R."/>
            <person name="McGilp L."/>
            <person name="Shao M."/>
            <person name="Duquette J."/>
            <person name="Hirsch C.N."/>
            <person name="Kimball J."/>
        </authorList>
    </citation>
    <scope>NUCLEOTIDE SEQUENCE</scope>
    <source>
        <tissue evidence="2">Fresh leaf tissue</tissue>
    </source>
</reference>
<feature type="compositionally biased region" description="Gly residues" evidence="1">
    <location>
        <begin position="39"/>
        <end position="48"/>
    </location>
</feature>